<evidence type="ECO:0000313" key="2">
    <source>
        <dbReference type="Proteomes" id="UP000279386"/>
    </source>
</evidence>
<dbReference type="Proteomes" id="UP000279386">
    <property type="component" value="Segment"/>
</dbReference>
<name>A0A1C3S7D7_9CAUD</name>
<organism evidence="1 2">
    <name type="scientific">Escherichia phage vB_Eco_slurp01</name>
    <dbReference type="NCBI Taxonomy" id="1874688"/>
    <lineage>
        <taxon>Viruses</taxon>
        <taxon>Duplodnaviria</taxon>
        <taxon>Heunggongvirae</taxon>
        <taxon>Uroviricota</taxon>
        <taxon>Caudoviricetes</taxon>
        <taxon>Asteriusvirus</taxon>
        <taxon>Asteriusvirus PBECO4</taxon>
    </lineage>
</organism>
<reference evidence="1 2" key="1">
    <citation type="submission" date="2016-07" db="EMBL/GenBank/DDBJ databases">
        <authorList>
            <person name="Millard A."/>
        </authorList>
    </citation>
    <scope>NUCLEOTIDE SEQUENCE [LARGE SCALE GENOMIC DNA]</scope>
</reference>
<dbReference type="EMBL" id="LT603033">
    <property type="protein sequence ID" value="SCA80372.1"/>
    <property type="molecule type" value="Genomic_DNA"/>
</dbReference>
<gene>
    <name evidence="1" type="ORF">PSLUR01_00395</name>
</gene>
<protein>
    <submittedName>
        <fullName evidence="1">Uncharacterized protein</fullName>
    </submittedName>
</protein>
<proteinExistence type="predicted"/>
<accession>A0A1C3S7D7</accession>
<sequence>MLADEFMSLSIKIFDILGDETDFNLSDKDIPLEDGGYFFAIGTTYNLDLSKPISDDSDYNATTYFDFQLEGHKERLLTYRRKGSFNRTEITIMDFEKRIELAKKHPFISTHTFNRLIDLLDNYPYTIRGSLRLNAE</sequence>
<evidence type="ECO:0000313" key="1">
    <source>
        <dbReference type="EMBL" id="SCA80372.1"/>
    </source>
</evidence>